<proteinExistence type="predicted"/>
<gene>
    <name evidence="1" type="ORF">KK062_22540</name>
</gene>
<dbReference type="Proteomes" id="UP001319080">
    <property type="component" value="Unassembled WGS sequence"/>
</dbReference>
<accession>A0AAP2E2U7</accession>
<sequence>MKFETSPIVHAMKVALVSMFPGEISEEGKERYYELYREKFEGPLRAVMLHDMETLFLATPSITWHCITLVDDGAQGRSHIVFRVAFQQNPTPFEVRLECGLFEDVIIMQFEYPEIVKMLSKHQQAVLKGIRYLRTTHYYGALNGLEEFVTEHNVSGVSASKSPLLVKIRRLFGFD</sequence>
<name>A0AAP2E2U7_9BACT</name>
<keyword evidence="2" id="KW-1185">Reference proteome</keyword>
<evidence type="ECO:0000313" key="2">
    <source>
        <dbReference type="Proteomes" id="UP001319080"/>
    </source>
</evidence>
<comment type="caution">
    <text evidence="1">The sequence shown here is derived from an EMBL/GenBank/DDBJ whole genome shotgun (WGS) entry which is preliminary data.</text>
</comment>
<protein>
    <submittedName>
        <fullName evidence="1">Uncharacterized protein</fullName>
    </submittedName>
</protein>
<organism evidence="1 2">
    <name type="scientific">Dawidia cretensis</name>
    <dbReference type="NCBI Taxonomy" id="2782350"/>
    <lineage>
        <taxon>Bacteria</taxon>
        <taxon>Pseudomonadati</taxon>
        <taxon>Bacteroidota</taxon>
        <taxon>Cytophagia</taxon>
        <taxon>Cytophagales</taxon>
        <taxon>Chryseotaleaceae</taxon>
        <taxon>Dawidia</taxon>
    </lineage>
</organism>
<dbReference type="EMBL" id="JAHESE010000028">
    <property type="protein sequence ID" value="MBT1711039.1"/>
    <property type="molecule type" value="Genomic_DNA"/>
</dbReference>
<dbReference type="RefSeq" id="WP_254086615.1">
    <property type="nucleotide sequence ID" value="NZ_JAHESE010000028.1"/>
</dbReference>
<dbReference type="AlphaFoldDB" id="A0AAP2E2U7"/>
<evidence type="ECO:0000313" key="1">
    <source>
        <dbReference type="EMBL" id="MBT1711039.1"/>
    </source>
</evidence>
<reference evidence="1 2" key="1">
    <citation type="submission" date="2021-05" db="EMBL/GenBank/DDBJ databases">
        <title>A Polyphasic approach of four new species of the genus Ohtaekwangia: Ohtaekwangia histidinii sp. nov., Ohtaekwangia cretensis sp. nov., Ohtaekwangia indiensis sp. nov., Ohtaekwangia reichenbachii sp. nov. from diverse environment.</title>
        <authorList>
            <person name="Octaviana S."/>
        </authorList>
    </citation>
    <scope>NUCLEOTIDE SEQUENCE [LARGE SCALE GENOMIC DNA]</scope>
    <source>
        <strain evidence="1 2">PWU5</strain>
    </source>
</reference>